<evidence type="ECO:0000313" key="4">
    <source>
        <dbReference type="Proteomes" id="UP000054097"/>
    </source>
</evidence>
<dbReference type="PROSITE" id="PS50802">
    <property type="entry name" value="OTU"/>
    <property type="match status" value="1"/>
</dbReference>
<dbReference type="PANTHER" id="PTHR12419">
    <property type="entry name" value="OTU DOMAIN CONTAINING PROTEIN"/>
    <property type="match status" value="1"/>
</dbReference>
<dbReference type="InterPro" id="IPR038765">
    <property type="entry name" value="Papain-like_cys_pep_sf"/>
</dbReference>
<evidence type="ECO:0000313" key="3">
    <source>
        <dbReference type="EMBL" id="KIM24598.1"/>
    </source>
</evidence>
<dbReference type="STRING" id="933852.A0A0C2WDT2"/>
<dbReference type="GO" id="GO:0004843">
    <property type="term" value="F:cysteine-type deubiquitinase activity"/>
    <property type="evidence" value="ECO:0007669"/>
    <property type="project" value="TreeGrafter"/>
</dbReference>
<reference evidence="4" key="2">
    <citation type="submission" date="2015-01" db="EMBL/GenBank/DDBJ databases">
        <title>Evolutionary Origins and Diversification of the Mycorrhizal Mutualists.</title>
        <authorList>
            <consortium name="DOE Joint Genome Institute"/>
            <consortium name="Mycorrhizal Genomics Consortium"/>
            <person name="Kohler A."/>
            <person name="Kuo A."/>
            <person name="Nagy L.G."/>
            <person name="Floudas D."/>
            <person name="Copeland A."/>
            <person name="Barry K.W."/>
            <person name="Cichocki N."/>
            <person name="Veneault-Fourrey C."/>
            <person name="LaButti K."/>
            <person name="Lindquist E.A."/>
            <person name="Lipzen A."/>
            <person name="Lundell T."/>
            <person name="Morin E."/>
            <person name="Murat C."/>
            <person name="Riley R."/>
            <person name="Ohm R."/>
            <person name="Sun H."/>
            <person name="Tunlid A."/>
            <person name="Henrissat B."/>
            <person name="Grigoriev I.V."/>
            <person name="Hibbett D.S."/>
            <person name="Martin F."/>
        </authorList>
    </citation>
    <scope>NUCLEOTIDE SEQUENCE [LARGE SCALE GENOMIC DNA]</scope>
    <source>
        <strain evidence="4">MAFF 305830</strain>
    </source>
</reference>
<feature type="compositionally biased region" description="Basic and acidic residues" evidence="1">
    <location>
        <begin position="321"/>
        <end position="345"/>
    </location>
</feature>
<evidence type="ECO:0000256" key="1">
    <source>
        <dbReference type="SAM" id="MobiDB-lite"/>
    </source>
</evidence>
<feature type="compositionally biased region" description="Low complexity" evidence="1">
    <location>
        <begin position="244"/>
        <end position="266"/>
    </location>
</feature>
<reference evidence="3 4" key="1">
    <citation type="submission" date="2014-04" db="EMBL/GenBank/DDBJ databases">
        <authorList>
            <consortium name="DOE Joint Genome Institute"/>
            <person name="Kuo A."/>
            <person name="Zuccaro A."/>
            <person name="Kohler A."/>
            <person name="Nagy L.G."/>
            <person name="Floudas D."/>
            <person name="Copeland A."/>
            <person name="Barry K.W."/>
            <person name="Cichocki N."/>
            <person name="Veneault-Fourrey C."/>
            <person name="LaButti K."/>
            <person name="Lindquist E.A."/>
            <person name="Lipzen A."/>
            <person name="Lundell T."/>
            <person name="Morin E."/>
            <person name="Murat C."/>
            <person name="Sun H."/>
            <person name="Tunlid A."/>
            <person name="Henrissat B."/>
            <person name="Grigoriev I.V."/>
            <person name="Hibbett D.S."/>
            <person name="Martin F."/>
            <person name="Nordberg H.P."/>
            <person name="Cantor M.N."/>
            <person name="Hua S.X."/>
        </authorList>
    </citation>
    <scope>NUCLEOTIDE SEQUENCE [LARGE SCALE GENOMIC DNA]</scope>
    <source>
        <strain evidence="3 4">MAFF 305830</strain>
    </source>
</reference>
<evidence type="ECO:0000259" key="2">
    <source>
        <dbReference type="PROSITE" id="PS50802"/>
    </source>
</evidence>
<dbReference type="Pfam" id="PF02338">
    <property type="entry name" value="OTU"/>
    <property type="match status" value="1"/>
</dbReference>
<feature type="compositionally biased region" description="Basic and acidic residues" evidence="1">
    <location>
        <begin position="363"/>
        <end position="373"/>
    </location>
</feature>
<feature type="compositionally biased region" description="Basic and acidic residues" evidence="1">
    <location>
        <begin position="596"/>
        <end position="612"/>
    </location>
</feature>
<feature type="region of interest" description="Disordered" evidence="1">
    <location>
        <begin position="212"/>
        <end position="543"/>
    </location>
</feature>
<dbReference type="SUPFAM" id="SSF54001">
    <property type="entry name" value="Cysteine proteinases"/>
    <property type="match status" value="1"/>
</dbReference>
<dbReference type="Gene3D" id="3.90.70.80">
    <property type="match status" value="1"/>
</dbReference>
<feature type="domain" description="OTU" evidence="2">
    <location>
        <begin position="50"/>
        <end position="161"/>
    </location>
</feature>
<proteinExistence type="predicted"/>
<dbReference type="GO" id="GO:0016579">
    <property type="term" value="P:protein deubiquitination"/>
    <property type="evidence" value="ECO:0007669"/>
    <property type="project" value="TreeGrafter"/>
</dbReference>
<feature type="compositionally biased region" description="Acidic residues" evidence="1">
    <location>
        <begin position="408"/>
        <end position="422"/>
    </location>
</feature>
<dbReference type="OrthoDB" id="415023at2759"/>
<feature type="compositionally biased region" description="Low complexity" evidence="1">
    <location>
        <begin position="281"/>
        <end position="316"/>
    </location>
</feature>
<accession>A0A0C2WDT2</accession>
<organism evidence="3 4">
    <name type="scientific">Serendipita vermifera MAFF 305830</name>
    <dbReference type="NCBI Taxonomy" id="933852"/>
    <lineage>
        <taxon>Eukaryota</taxon>
        <taxon>Fungi</taxon>
        <taxon>Dikarya</taxon>
        <taxon>Basidiomycota</taxon>
        <taxon>Agaricomycotina</taxon>
        <taxon>Agaricomycetes</taxon>
        <taxon>Sebacinales</taxon>
        <taxon>Serendipitaceae</taxon>
        <taxon>Serendipita</taxon>
    </lineage>
</organism>
<dbReference type="PANTHER" id="PTHR12419:SF7">
    <property type="entry name" value="OTU DOMAIN-CONTAINING PROTEIN 3"/>
    <property type="match status" value="1"/>
</dbReference>
<dbReference type="HOGENOM" id="CLU_519709_0_0_1"/>
<keyword evidence="4" id="KW-1185">Reference proteome</keyword>
<dbReference type="EMBL" id="KN824322">
    <property type="protein sequence ID" value="KIM24598.1"/>
    <property type="molecule type" value="Genomic_DNA"/>
</dbReference>
<dbReference type="InterPro" id="IPR003323">
    <property type="entry name" value="OTU_dom"/>
</dbReference>
<protein>
    <recommendedName>
        <fullName evidence="2">OTU domain-containing protein</fullName>
    </recommendedName>
</protein>
<feature type="region of interest" description="Disordered" evidence="1">
    <location>
        <begin position="153"/>
        <end position="177"/>
    </location>
</feature>
<feature type="compositionally biased region" description="Polar residues" evidence="1">
    <location>
        <begin position="531"/>
        <end position="543"/>
    </location>
</feature>
<gene>
    <name evidence="3" type="ORF">M408DRAFT_17558</name>
</gene>
<name>A0A0C2WDT2_SERVB</name>
<feature type="region of interest" description="Disordered" evidence="1">
    <location>
        <begin position="570"/>
        <end position="613"/>
    </location>
</feature>
<dbReference type="CDD" id="cd22756">
    <property type="entry name" value="OTU_OTUD3-like"/>
    <property type="match status" value="1"/>
</dbReference>
<dbReference type="AlphaFoldDB" id="A0A0C2WDT2"/>
<dbReference type="InterPro" id="IPR050704">
    <property type="entry name" value="Peptidase_C85-like"/>
</dbReference>
<feature type="compositionally biased region" description="Low complexity" evidence="1">
    <location>
        <begin position="461"/>
        <end position="516"/>
    </location>
</feature>
<dbReference type="Proteomes" id="UP000054097">
    <property type="component" value="Unassembled WGS sequence"/>
</dbReference>
<sequence>MISTAMPHASKAGRALGSAFRQALRYGSSFLADPVTNTNNLNACLKAQGLYAANTIGDGNCLFRALSDQLWGSQANHLLLREWIVDFERKHKDEYAGFIEDERGIDVHLENMAKPGTYGGHLELVVFSRMMRLNVKVIQPDVSFMIEHKNMSAHDDELEPSSSTGSPKRRKVPQTPFAQTEGTIYVAYHDWEHFSSVRNIKGPHHGLPKVQELQEEEQENVRPPRSTGISKHKLKAMRGKVPIPTNSKSSPSVPSTAPTKAPAPSNRTASLAKPDHDSRESSPLTSVSQGSSSSAAVSATHSFTGSGSSAPSSLAPVTPPDGHDTGGRSGLDARLRSRLGVERNAHSSRSPKRSFGDSDLEAEGERDGSMDGRRVRRKPDSNTSNLSVASPNLLPPPSSPEDPLAVDVDAEGDEEEEDDDAENMSVLKLLADPTADGYSTDSSLSPPPPDPKDARRTLLHSNTQISSTTTPPSSVPPSSRHSPAPFEGISQETTSTVDEESQQTSSTTTTTATTARLTRRQRRNLGLPKHGNSSGRMTPVSSAGGNVIVIPGGRHPSRLAMKAAQERQRLSGRGTGATGADAGAAVYNEGDTDEGGFQHEWEKNGSGRKDSRGFVILNI</sequence>